<reference evidence="1" key="2">
    <citation type="journal article" date="2024" name="Environ. Microbiol.">
        <title>Genome analysis and description of Tunturibacter gen. nov. expands the diversity of Terriglobia in tundra soils.</title>
        <authorList>
            <person name="Messyasz A."/>
            <person name="Mannisto M.K."/>
            <person name="Kerkhof L.J."/>
            <person name="Haggblom M.M."/>
        </authorList>
    </citation>
    <scope>NUCLEOTIDE SEQUENCE</scope>
    <source>
        <strain evidence="1">X5P6</strain>
    </source>
</reference>
<reference evidence="1" key="1">
    <citation type="submission" date="2023-08" db="EMBL/GenBank/DDBJ databases">
        <authorList>
            <person name="Messyasz A."/>
            <person name="Mannisto M.K."/>
            <person name="Kerkhof L.J."/>
            <person name="Haggblom M."/>
        </authorList>
    </citation>
    <scope>NUCLEOTIDE SEQUENCE</scope>
    <source>
        <strain evidence="1">X5P6</strain>
        <plasmid evidence="1">unnamed</plasmid>
    </source>
</reference>
<evidence type="ECO:0000313" key="1">
    <source>
        <dbReference type="EMBL" id="XCB35658.1"/>
    </source>
</evidence>
<sequence length="70" mass="7333">MASPVATIPAMASSSAKLDEALAAIRKQGHTANTEQTTIGSTGKVLIPVNGILRTHNEIYAMAGMPLERE</sequence>
<dbReference type="RefSeq" id="WP_353067739.1">
    <property type="nucleotide sequence ID" value="NZ_CP132943.1"/>
</dbReference>
<dbReference type="EMBL" id="CP132943">
    <property type="protein sequence ID" value="XCB35658.1"/>
    <property type="molecule type" value="Genomic_DNA"/>
</dbReference>
<name>A0AAU7ZY98_9BACT</name>
<dbReference type="AlphaFoldDB" id="A0AAU7ZY98"/>
<dbReference type="KEGG" id="tpsc:RBB77_23300"/>
<organism evidence="1">
    <name type="scientific">Tunturiibacter psychrotolerans</name>
    <dbReference type="NCBI Taxonomy" id="3069686"/>
    <lineage>
        <taxon>Bacteria</taxon>
        <taxon>Pseudomonadati</taxon>
        <taxon>Acidobacteriota</taxon>
        <taxon>Terriglobia</taxon>
        <taxon>Terriglobales</taxon>
        <taxon>Acidobacteriaceae</taxon>
        <taxon>Tunturiibacter</taxon>
    </lineage>
</organism>
<accession>A0AAU7ZY98</accession>
<proteinExistence type="predicted"/>
<protein>
    <submittedName>
        <fullName evidence="1">Uncharacterized protein</fullName>
    </submittedName>
</protein>
<geneLocation type="plasmid" evidence="1">
    <name>unnamed</name>
</geneLocation>
<keyword evidence="1" id="KW-0614">Plasmid</keyword>
<gene>
    <name evidence="1" type="ORF">RBB77_23300</name>
</gene>